<protein>
    <submittedName>
        <fullName evidence="2">TIGR01244 family sulfur transferase</fullName>
    </submittedName>
</protein>
<proteinExistence type="predicted"/>
<keyword evidence="2" id="KW-0808">Transferase</keyword>
<sequence>MSMRYIDKDFAITSQVAPEALQGLRDAGVATIICNRPDGEAGDQPAFATVAEQAAQCGMQAHYLPVVPGRITPADVEAFAALFADARKPVVAYCRTGLRAEILWELSAGLRKGAPGGGTHES</sequence>
<evidence type="ECO:0000313" key="2">
    <source>
        <dbReference type="EMBL" id="MFC5478416.1"/>
    </source>
</evidence>
<feature type="domain" description="Beta-lactamase hydrolase-like protein phosphatase-like" evidence="1">
    <location>
        <begin position="3"/>
        <end position="108"/>
    </location>
</feature>
<keyword evidence="3" id="KW-1185">Reference proteome</keyword>
<organism evidence="2 3">
    <name type="scientific">Massilia suwonensis</name>
    <dbReference type="NCBI Taxonomy" id="648895"/>
    <lineage>
        <taxon>Bacteria</taxon>
        <taxon>Pseudomonadati</taxon>
        <taxon>Pseudomonadota</taxon>
        <taxon>Betaproteobacteria</taxon>
        <taxon>Burkholderiales</taxon>
        <taxon>Oxalobacteraceae</taxon>
        <taxon>Telluria group</taxon>
        <taxon>Massilia</taxon>
    </lineage>
</organism>
<dbReference type="RefSeq" id="WP_379754068.1">
    <property type="nucleotide sequence ID" value="NZ_JBHSMR010000013.1"/>
</dbReference>
<evidence type="ECO:0000259" key="1">
    <source>
        <dbReference type="Pfam" id="PF04273"/>
    </source>
</evidence>
<dbReference type="NCBIfam" id="TIGR01244">
    <property type="entry name" value="TIGR01244 family sulfur transferase"/>
    <property type="match status" value="1"/>
</dbReference>
<dbReference type="Pfam" id="PF04273">
    <property type="entry name" value="BLH_phosphatase"/>
    <property type="match status" value="1"/>
</dbReference>
<dbReference type="GO" id="GO:0016740">
    <property type="term" value="F:transferase activity"/>
    <property type="evidence" value="ECO:0007669"/>
    <property type="project" value="UniProtKB-KW"/>
</dbReference>
<dbReference type="InterPro" id="IPR029021">
    <property type="entry name" value="Prot-tyrosine_phosphatase-like"/>
</dbReference>
<gene>
    <name evidence="2" type="ORF">ACFPQ5_09475</name>
</gene>
<accession>A0ABW0MNM6</accession>
<dbReference type="EMBL" id="JBHSMR010000013">
    <property type="protein sequence ID" value="MFC5478416.1"/>
    <property type="molecule type" value="Genomic_DNA"/>
</dbReference>
<dbReference type="Gene3D" id="3.90.190.10">
    <property type="entry name" value="Protein tyrosine phosphatase superfamily"/>
    <property type="match status" value="1"/>
</dbReference>
<dbReference type="Proteomes" id="UP001596101">
    <property type="component" value="Unassembled WGS sequence"/>
</dbReference>
<dbReference type="SUPFAM" id="SSF52799">
    <property type="entry name" value="(Phosphotyrosine protein) phosphatases II"/>
    <property type="match status" value="1"/>
</dbReference>
<dbReference type="InterPro" id="IPR005939">
    <property type="entry name" value="BLH_phosphatase-like"/>
</dbReference>
<comment type="caution">
    <text evidence="2">The sequence shown here is derived from an EMBL/GenBank/DDBJ whole genome shotgun (WGS) entry which is preliminary data.</text>
</comment>
<reference evidence="3" key="1">
    <citation type="journal article" date="2019" name="Int. J. Syst. Evol. Microbiol.">
        <title>The Global Catalogue of Microorganisms (GCM) 10K type strain sequencing project: providing services to taxonomists for standard genome sequencing and annotation.</title>
        <authorList>
            <consortium name="The Broad Institute Genomics Platform"/>
            <consortium name="The Broad Institute Genome Sequencing Center for Infectious Disease"/>
            <person name="Wu L."/>
            <person name="Ma J."/>
        </authorList>
    </citation>
    <scope>NUCLEOTIDE SEQUENCE [LARGE SCALE GENOMIC DNA]</scope>
    <source>
        <strain evidence="3">CCUG 43111</strain>
    </source>
</reference>
<name>A0ABW0MNM6_9BURK</name>
<evidence type="ECO:0000313" key="3">
    <source>
        <dbReference type="Proteomes" id="UP001596101"/>
    </source>
</evidence>